<organism evidence="3 4">
    <name type="scientific">Candidatus Ghiorseimicrobium undicola</name>
    <dbReference type="NCBI Taxonomy" id="1974746"/>
    <lineage>
        <taxon>Bacteria</taxon>
        <taxon>Pseudomonadati</taxon>
        <taxon>Candidatus Omnitrophota</taxon>
        <taxon>Candidatus Ghiorseimicrobium</taxon>
    </lineage>
</organism>
<dbReference type="AlphaFoldDB" id="A0A2H0M161"/>
<proteinExistence type="predicted"/>
<feature type="chain" id="PRO_5013553934" description="Ice-binding protein C-terminal domain-containing protein" evidence="1">
    <location>
        <begin position="22"/>
        <end position="194"/>
    </location>
</feature>
<comment type="caution">
    <text evidence="3">The sequence shown here is derived from an EMBL/GenBank/DDBJ whole genome shotgun (WGS) entry which is preliminary data.</text>
</comment>
<evidence type="ECO:0000313" key="3">
    <source>
        <dbReference type="EMBL" id="PIQ89465.1"/>
    </source>
</evidence>
<accession>A0A2H0M161</accession>
<evidence type="ECO:0000313" key="4">
    <source>
        <dbReference type="Proteomes" id="UP000229641"/>
    </source>
</evidence>
<dbReference type="NCBIfam" id="TIGR02595">
    <property type="entry name" value="PEP_CTERM"/>
    <property type="match status" value="1"/>
</dbReference>
<evidence type="ECO:0000256" key="1">
    <source>
        <dbReference type="SAM" id="SignalP"/>
    </source>
</evidence>
<feature type="signal peptide" evidence="1">
    <location>
        <begin position="1"/>
        <end position="21"/>
    </location>
</feature>
<feature type="domain" description="Ice-binding protein C-terminal" evidence="2">
    <location>
        <begin position="162"/>
        <end position="184"/>
    </location>
</feature>
<dbReference type="Proteomes" id="UP000229641">
    <property type="component" value="Unassembled WGS sequence"/>
</dbReference>
<name>A0A2H0M161_9BACT</name>
<dbReference type="InterPro" id="IPR013424">
    <property type="entry name" value="Ice-binding_C"/>
</dbReference>
<reference evidence="3 4" key="1">
    <citation type="submission" date="2017-09" db="EMBL/GenBank/DDBJ databases">
        <title>Depth-based differentiation of microbial function through sediment-hosted aquifers and enrichment of novel symbionts in the deep terrestrial subsurface.</title>
        <authorList>
            <person name="Probst A.J."/>
            <person name="Ladd B."/>
            <person name="Jarett J.K."/>
            <person name="Geller-Mcgrath D.E."/>
            <person name="Sieber C.M."/>
            <person name="Emerson J.B."/>
            <person name="Anantharaman K."/>
            <person name="Thomas B.C."/>
            <person name="Malmstrom R."/>
            <person name="Stieglmeier M."/>
            <person name="Klingl A."/>
            <person name="Woyke T."/>
            <person name="Ryan C.M."/>
            <person name="Banfield J.F."/>
        </authorList>
    </citation>
    <scope>NUCLEOTIDE SEQUENCE [LARGE SCALE GENOMIC DNA]</scope>
    <source>
        <strain evidence="3">CG11_big_fil_rev_8_21_14_0_20_42_13</strain>
    </source>
</reference>
<gene>
    <name evidence="3" type="ORF">COV72_02870</name>
</gene>
<keyword evidence="1" id="KW-0732">Signal</keyword>
<dbReference type="Pfam" id="PF07589">
    <property type="entry name" value="PEP-CTERM"/>
    <property type="match status" value="1"/>
</dbReference>
<sequence length="194" mass="20855">MKKCLLLLLLAFALIPAQANASIIDLPDISGKGYFLDQNTGYTWMDIDNFFGMSYNAISAALSGTDFHIATASELSALQTSAPASPAAFNSYKTIMGDSPTRELIWGMYDDGNNADGISWSWIFDSDATWKHESNALSATQTYSDLGIFALNNAQGGSNNNAVPEPATLVLFGTGLLGLAASRRKKAQPFRPEQ</sequence>
<protein>
    <recommendedName>
        <fullName evidence="2">Ice-binding protein C-terminal domain-containing protein</fullName>
    </recommendedName>
</protein>
<dbReference type="EMBL" id="PCWA01000037">
    <property type="protein sequence ID" value="PIQ89465.1"/>
    <property type="molecule type" value="Genomic_DNA"/>
</dbReference>
<evidence type="ECO:0000259" key="2">
    <source>
        <dbReference type="Pfam" id="PF07589"/>
    </source>
</evidence>